<gene>
    <name evidence="2" type="ORF">JVT61DRAFT_7641</name>
</gene>
<dbReference type="OrthoDB" id="3220652at2759"/>
<dbReference type="EMBL" id="JAGFBS010000027">
    <property type="protein sequence ID" value="KAG6372533.1"/>
    <property type="molecule type" value="Genomic_DNA"/>
</dbReference>
<protein>
    <recommendedName>
        <fullName evidence="1">BTB domain-containing protein</fullName>
    </recommendedName>
</protein>
<evidence type="ECO:0000259" key="1">
    <source>
        <dbReference type="PROSITE" id="PS50097"/>
    </source>
</evidence>
<dbReference type="SMART" id="SM00225">
    <property type="entry name" value="BTB"/>
    <property type="match status" value="1"/>
</dbReference>
<dbReference type="Proteomes" id="UP000683000">
    <property type="component" value="Unassembled WGS sequence"/>
</dbReference>
<evidence type="ECO:0000313" key="3">
    <source>
        <dbReference type="Proteomes" id="UP000683000"/>
    </source>
</evidence>
<dbReference type="AlphaFoldDB" id="A0A8I3A5I8"/>
<feature type="domain" description="BTB" evidence="1">
    <location>
        <begin position="35"/>
        <end position="64"/>
    </location>
</feature>
<keyword evidence="3" id="KW-1185">Reference proteome</keyword>
<dbReference type="SUPFAM" id="SSF54695">
    <property type="entry name" value="POZ domain"/>
    <property type="match status" value="1"/>
</dbReference>
<dbReference type="InterPro" id="IPR000210">
    <property type="entry name" value="BTB/POZ_dom"/>
</dbReference>
<comment type="caution">
    <text evidence="2">The sequence shown here is derived from an EMBL/GenBank/DDBJ whole genome shotgun (WGS) entry which is preliminary data.</text>
</comment>
<dbReference type="Gene3D" id="3.30.710.10">
    <property type="entry name" value="Potassium Channel Kv1.1, Chain A"/>
    <property type="match status" value="1"/>
</dbReference>
<dbReference type="PROSITE" id="PS50097">
    <property type="entry name" value="BTB"/>
    <property type="match status" value="1"/>
</dbReference>
<reference evidence="2" key="1">
    <citation type="submission" date="2021-03" db="EMBL/GenBank/DDBJ databases">
        <title>Evolutionary innovations through gain and loss of genes in the ectomycorrhizal Boletales.</title>
        <authorList>
            <person name="Wu G."/>
            <person name="Miyauchi S."/>
            <person name="Morin E."/>
            <person name="Yang Z.-L."/>
            <person name="Xu J."/>
            <person name="Martin F.M."/>
        </authorList>
    </citation>
    <scope>NUCLEOTIDE SEQUENCE</scope>
    <source>
        <strain evidence="2">BR01</strain>
    </source>
</reference>
<accession>A0A8I3A5I8</accession>
<dbReference type="InterPro" id="IPR011333">
    <property type="entry name" value="SKP1/BTB/POZ_sf"/>
</dbReference>
<name>A0A8I3A5I8_9AGAM</name>
<proteinExistence type="predicted"/>
<organism evidence="2 3">
    <name type="scientific">Boletus reticuloceps</name>
    <dbReference type="NCBI Taxonomy" id="495285"/>
    <lineage>
        <taxon>Eukaryota</taxon>
        <taxon>Fungi</taxon>
        <taxon>Dikarya</taxon>
        <taxon>Basidiomycota</taxon>
        <taxon>Agaricomycotina</taxon>
        <taxon>Agaricomycetes</taxon>
        <taxon>Agaricomycetidae</taxon>
        <taxon>Boletales</taxon>
        <taxon>Boletineae</taxon>
        <taxon>Boletaceae</taxon>
        <taxon>Boletoideae</taxon>
        <taxon>Boletus</taxon>
    </lineage>
</organism>
<sequence>MRVFPDPLTCSTGRFLPSPNVPKALIRSDIWFPDGNVVLVAGSATFKVHRGQLERHSEVFKDMFLVGRAGVKPSRQGTSLSDKETLNEEGNKIVEGCPTVDIYDCPSDVYHLLVALYDGFYFPKPHARDFSPLSSVLRLSTKYFIEHLRAQCLARLVHDWPTTLADWDRREAAATDINGRYTPRDAYAHPVLAINLALELGIPEVLPSAFYDLSRYGPSRILAGARAPPPVFAAPDPCASRSAEDFLGATRRLQPPGQPQEDGGGKSPMIHLSHDSLIRTLRGRELAQLYISTFLARALEQHPSAACLYSTRAAAASSGGVGVHPGGTSTSTSASASASTSASASRSAHCTESFYFIHLNVLRSVGGIACGRDADPLYTLVQAAEMVERRDFSDGVRTCGLKMCGVCKREWKGEVGRAREEVWGLIPVWFGLRDGGVVEHGTASVGEMDQDLGDGEMLEDGEDVDVDIDVDELEE</sequence>
<evidence type="ECO:0000313" key="2">
    <source>
        <dbReference type="EMBL" id="KAG6372533.1"/>
    </source>
</evidence>